<proteinExistence type="predicted"/>
<comment type="caution">
    <text evidence="1">The sequence shown here is derived from an EMBL/GenBank/DDBJ whole genome shotgun (WGS) entry which is preliminary data.</text>
</comment>
<name>A0ACD3SR76_9BURK</name>
<dbReference type="EC" id="2.1.1.61" evidence="1"/>
<keyword evidence="1" id="KW-0489">Methyltransferase</keyword>
<sequence>MCADSVSYHSVARRTAMPHVLSIQPTSLMSDRSSRVAPFLRTLACAWRTHVHAAALYVGQAALPALLAAWQAWRDSPAPRGRLHLVWVARPDEQRTALAACAHPLATQLHLPEAANVPGLLRFEAEKEVVITLAVGEPQCVVERLAGGFDGLWVAPQHSGIELIRAAGRLMREGGSLVATLTDQAMLQGLRRAGFTVAAPEQASVGHAIEATFQPRWRERRQPPPVAGQWARRQAVVIGAGLAGCAVAHRLAARGWQVTVLEREGGPARLTSAHHAAALHPHVSPDDSHLSRLTRAGHHYALAHWAALSAAGHAVGWHASGLLQAAMSEEEAALQRRTVEQLGFPPEIVRWVTPHEAQDACGAEVTYGGWWFGLGGWVAPPAVCVSQLADAAPNVTTRWNCHVASLRRVEDAWQLHGPAGELLASVPVVILANGGAALELLPRVAMTLSPMAGRLTDIPAALIGGNPASAGWPRAVVSGNGYVLPADARGVRIGSTYETPPQVLSPAEAHAENLTRIAALLPAWRARLMALDPAALDGYCGVRWVTHNRLPHIGSLADEAVALAQAERLRGAHLADLPRLPGLYGLLGLASRGLTWAALGGELLASQIEGEPWPIERDLAGAVDPARELLHRLRHGLPQGLSH</sequence>
<gene>
    <name evidence="1" type="primary">mnmC</name>
    <name evidence="1" type="ORF">MW7_008625</name>
</gene>
<accession>A0ACD3SR76</accession>
<dbReference type="EMBL" id="AKCV02000015">
    <property type="protein sequence ID" value="TMS58756.1"/>
    <property type="molecule type" value="Genomic_DNA"/>
</dbReference>
<dbReference type="Proteomes" id="UP000004277">
    <property type="component" value="Unassembled WGS sequence"/>
</dbReference>
<evidence type="ECO:0000313" key="2">
    <source>
        <dbReference type="Proteomes" id="UP000004277"/>
    </source>
</evidence>
<reference evidence="1" key="1">
    <citation type="submission" date="2019-05" db="EMBL/GenBank/DDBJ databases">
        <title>Revised genome assembly of Burkholderiaceae (previously Ralstonia) sp. PBA.</title>
        <authorList>
            <person name="Gan H.M."/>
        </authorList>
    </citation>
    <scope>NUCLEOTIDE SEQUENCE</scope>
    <source>
        <strain evidence="1">PBA</strain>
    </source>
</reference>
<keyword evidence="1" id="KW-0808">Transferase</keyword>
<evidence type="ECO:0000313" key="1">
    <source>
        <dbReference type="EMBL" id="TMS58756.1"/>
    </source>
</evidence>
<keyword evidence="2" id="KW-1185">Reference proteome</keyword>
<organism evidence="1 2">
    <name type="scientific">Imbroritus primus</name>
    <dbReference type="NCBI Taxonomy" id="3058603"/>
    <lineage>
        <taxon>Bacteria</taxon>
        <taxon>Pseudomonadati</taxon>
        <taxon>Pseudomonadota</taxon>
        <taxon>Betaproteobacteria</taxon>
        <taxon>Burkholderiales</taxon>
        <taxon>Burkholderiaceae</taxon>
        <taxon>Imbroritus</taxon>
    </lineage>
</organism>
<protein>
    <submittedName>
        <fullName evidence="1">FAD-dependent 5-carboxymethylaminomethyl-2-thiouridine(34) oxidoreductase MnmC</fullName>
        <ecNumber evidence="1">2.1.1.61</ecNumber>
    </submittedName>
</protein>